<gene>
    <name evidence="3" type="ORF">ABVT43_00765</name>
</gene>
<dbReference type="Proteomes" id="UP001548189">
    <property type="component" value="Unassembled WGS sequence"/>
</dbReference>
<reference evidence="3 4" key="1">
    <citation type="submission" date="2024-06" db="EMBL/GenBank/DDBJ databases">
        <authorList>
            <person name="Li F."/>
        </authorList>
    </citation>
    <scope>NUCLEOTIDE SEQUENCE [LARGE SCALE GENOMIC DNA]</scope>
    <source>
        <strain evidence="3 4">GXAS 311</strain>
    </source>
</reference>
<evidence type="ECO:0000256" key="1">
    <source>
        <dbReference type="SAM" id="Coils"/>
    </source>
</evidence>
<organism evidence="3 4">
    <name type="scientific">Aliikangiella maris</name>
    <dbReference type="NCBI Taxonomy" id="3162458"/>
    <lineage>
        <taxon>Bacteria</taxon>
        <taxon>Pseudomonadati</taxon>
        <taxon>Pseudomonadota</taxon>
        <taxon>Gammaproteobacteria</taxon>
        <taxon>Oceanospirillales</taxon>
        <taxon>Pleioneaceae</taxon>
        <taxon>Aliikangiella</taxon>
    </lineage>
</organism>
<dbReference type="EMBL" id="JBEVCJ010000001">
    <property type="protein sequence ID" value="MET1253647.1"/>
    <property type="molecule type" value="Genomic_DNA"/>
</dbReference>
<protein>
    <submittedName>
        <fullName evidence="3">AraC family transcriptional regulator</fullName>
    </submittedName>
</protein>
<evidence type="ECO:0000313" key="4">
    <source>
        <dbReference type="Proteomes" id="UP001548189"/>
    </source>
</evidence>
<sequence>MKYLMTLFVVCMLLSQGKLMAYAESEQTEQTTADKLEALKKEVLNVNRDLFILEEDLLFPASTQLAVYLSIDVGQFFQLDHVKIKIDDKDVTHYLYTENDVDALHRGAIQKLYLGNLSTGKHQIVAILIGIGPHNREYRNAVAFDFEKGSDAKSLEIQIRDNTTKQQPDLKVIEW</sequence>
<dbReference type="RefSeq" id="WP_353873188.1">
    <property type="nucleotide sequence ID" value="NZ_JBEVCJ010000001.1"/>
</dbReference>
<name>A0ABV2BNX4_9GAMM</name>
<feature type="chain" id="PRO_5046121561" evidence="2">
    <location>
        <begin position="22"/>
        <end position="175"/>
    </location>
</feature>
<proteinExistence type="predicted"/>
<keyword evidence="2" id="KW-0732">Signal</keyword>
<keyword evidence="1" id="KW-0175">Coiled coil</keyword>
<feature type="coiled-coil region" evidence="1">
    <location>
        <begin position="22"/>
        <end position="56"/>
    </location>
</feature>
<feature type="signal peptide" evidence="2">
    <location>
        <begin position="1"/>
        <end position="21"/>
    </location>
</feature>
<keyword evidence="4" id="KW-1185">Reference proteome</keyword>
<comment type="caution">
    <text evidence="3">The sequence shown here is derived from an EMBL/GenBank/DDBJ whole genome shotgun (WGS) entry which is preliminary data.</text>
</comment>
<evidence type="ECO:0000256" key="2">
    <source>
        <dbReference type="SAM" id="SignalP"/>
    </source>
</evidence>
<evidence type="ECO:0000313" key="3">
    <source>
        <dbReference type="EMBL" id="MET1253647.1"/>
    </source>
</evidence>
<accession>A0ABV2BNX4</accession>